<dbReference type="GO" id="GO:0016705">
    <property type="term" value="F:oxidoreductase activity, acting on paired donors, with incorporation or reduction of molecular oxygen"/>
    <property type="evidence" value="ECO:0007669"/>
    <property type="project" value="InterPro"/>
</dbReference>
<dbReference type="SUPFAM" id="SSF48264">
    <property type="entry name" value="Cytochrome P450"/>
    <property type="match status" value="1"/>
</dbReference>
<keyword evidence="3" id="KW-0479">Metal-binding</keyword>
<evidence type="ECO:0000313" key="7">
    <source>
        <dbReference type="Proteomes" id="UP000037069"/>
    </source>
</evidence>
<keyword evidence="5" id="KW-0560">Oxidoreductase</keyword>
<accession>A0A0L0BPW9</accession>
<feature type="non-terminal residue" evidence="6">
    <location>
        <position position="191"/>
    </location>
</feature>
<sequence>MKIDLSNTYETLLARKLHLAAEIRNKRLELKHAYTQDTSSNGDRESMMILKDIHSALMNAQTDFNELFNDFRALEDSYRMLDRALQQMSVDYNPNFNDPAVKEAINVWKNTPKVRSSPPPVNDLSYAMDSISRQALYRVLFPYRAPIVPYLFPWIGSAVTYGASPYEFFEKNRLKYGDVYAFVMVGRVMTV</sequence>
<dbReference type="GO" id="GO:0004497">
    <property type="term" value="F:monooxygenase activity"/>
    <property type="evidence" value="ECO:0007669"/>
    <property type="project" value="UniProtKB-KW"/>
</dbReference>
<keyword evidence="4" id="KW-0408">Iron</keyword>
<keyword evidence="5" id="KW-0503">Monooxygenase</keyword>
<comment type="subcellular location">
    <subcellularLocation>
        <location evidence="2">Endoplasmic reticulum membrane</location>
        <topology evidence="2">Peripheral membrane protein</topology>
    </subcellularLocation>
    <subcellularLocation>
        <location evidence="1">Microsome membrane</location>
        <topology evidence="1">Peripheral membrane protein</topology>
    </subcellularLocation>
</comment>
<name>A0A0L0BPW9_LUCCU</name>
<dbReference type="Proteomes" id="UP000037069">
    <property type="component" value="Unassembled WGS sequence"/>
</dbReference>
<evidence type="ECO:0000313" key="6">
    <source>
        <dbReference type="EMBL" id="KNC22130.1"/>
    </source>
</evidence>
<dbReference type="STRING" id="7375.A0A0L0BPW9"/>
<organism evidence="6 7">
    <name type="scientific">Lucilia cuprina</name>
    <name type="common">Green bottle fly</name>
    <name type="synonym">Australian sheep blowfly</name>
    <dbReference type="NCBI Taxonomy" id="7375"/>
    <lineage>
        <taxon>Eukaryota</taxon>
        <taxon>Metazoa</taxon>
        <taxon>Ecdysozoa</taxon>
        <taxon>Arthropoda</taxon>
        <taxon>Hexapoda</taxon>
        <taxon>Insecta</taxon>
        <taxon>Pterygota</taxon>
        <taxon>Neoptera</taxon>
        <taxon>Endopterygota</taxon>
        <taxon>Diptera</taxon>
        <taxon>Brachycera</taxon>
        <taxon>Muscomorpha</taxon>
        <taxon>Oestroidea</taxon>
        <taxon>Calliphoridae</taxon>
        <taxon>Luciliinae</taxon>
        <taxon>Lucilia</taxon>
    </lineage>
</organism>
<dbReference type="GO" id="GO:0005789">
    <property type="term" value="C:endoplasmic reticulum membrane"/>
    <property type="evidence" value="ECO:0007669"/>
    <property type="project" value="UniProtKB-SubCell"/>
</dbReference>
<dbReference type="PRINTS" id="PR00465">
    <property type="entry name" value="EP450IV"/>
</dbReference>
<evidence type="ECO:0000256" key="1">
    <source>
        <dbReference type="ARBA" id="ARBA00004174"/>
    </source>
</evidence>
<protein>
    <submittedName>
        <fullName evidence="6">Uncharacterized protein</fullName>
    </submittedName>
</protein>
<dbReference type="EMBL" id="JRES01001543">
    <property type="protein sequence ID" value="KNC22130.1"/>
    <property type="molecule type" value="Genomic_DNA"/>
</dbReference>
<dbReference type="GO" id="GO:0005506">
    <property type="term" value="F:iron ion binding"/>
    <property type="evidence" value="ECO:0007669"/>
    <property type="project" value="InterPro"/>
</dbReference>
<dbReference type="InterPro" id="IPR036396">
    <property type="entry name" value="Cyt_P450_sf"/>
</dbReference>
<evidence type="ECO:0000256" key="5">
    <source>
        <dbReference type="ARBA" id="ARBA00023033"/>
    </source>
</evidence>
<dbReference type="Gene3D" id="1.10.630.10">
    <property type="entry name" value="Cytochrome P450"/>
    <property type="match status" value="1"/>
</dbReference>
<dbReference type="InterPro" id="IPR002403">
    <property type="entry name" value="Cyt_P450_E_grp-IV"/>
</dbReference>
<evidence type="ECO:0000256" key="4">
    <source>
        <dbReference type="ARBA" id="ARBA00023004"/>
    </source>
</evidence>
<reference evidence="6 7" key="1">
    <citation type="journal article" date="2015" name="Nat. Commun.">
        <title>Lucilia cuprina genome unlocks parasitic fly biology to underpin future interventions.</title>
        <authorList>
            <person name="Anstead C.A."/>
            <person name="Korhonen P.K."/>
            <person name="Young N.D."/>
            <person name="Hall R.S."/>
            <person name="Jex A.R."/>
            <person name="Murali S.C."/>
            <person name="Hughes D.S."/>
            <person name="Lee S.F."/>
            <person name="Perry T."/>
            <person name="Stroehlein A.J."/>
            <person name="Ansell B.R."/>
            <person name="Breugelmans B."/>
            <person name="Hofmann A."/>
            <person name="Qu J."/>
            <person name="Dugan S."/>
            <person name="Lee S.L."/>
            <person name="Chao H."/>
            <person name="Dinh H."/>
            <person name="Han Y."/>
            <person name="Doddapaneni H.V."/>
            <person name="Worley K.C."/>
            <person name="Muzny D.M."/>
            <person name="Ioannidis P."/>
            <person name="Waterhouse R.M."/>
            <person name="Zdobnov E.M."/>
            <person name="James P.J."/>
            <person name="Bagnall N.H."/>
            <person name="Kotze A.C."/>
            <person name="Gibbs R.A."/>
            <person name="Richards S."/>
            <person name="Batterham P."/>
            <person name="Gasser R.B."/>
        </authorList>
    </citation>
    <scope>NUCLEOTIDE SEQUENCE [LARGE SCALE GENOMIC DNA]</scope>
    <source>
        <strain evidence="6 7">LS</strain>
        <tissue evidence="6">Full body</tissue>
    </source>
</reference>
<gene>
    <name evidence="6" type="ORF">FF38_05084</name>
</gene>
<evidence type="ECO:0000256" key="2">
    <source>
        <dbReference type="ARBA" id="ARBA00004406"/>
    </source>
</evidence>
<comment type="caution">
    <text evidence="6">The sequence shown here is derived from an EMBL/GenBank/DDBJ whole genome shotgun (WGS) entry which is preliminary data.</text>
</comment>
<dbReference type="AlphaFoldDB" id="A0A0L0BPW9"/>
<evidence type="ECO:0000256" key="3">
    <source>
        <dbReference type="ARBA" id="ARBA00022723"/>
    </source>
</evidence>
<proteinExistence type="predicted"/>
<keyword evidence="7" id="KW-1185">Reference proteome</keyword>
<dbReference type="GO" id="GO:0020037">
    <property type="term" value="F:heme binding"/>
    <property type="evidence" value="ECO:0007669"/>
    <property type="project" value="InterPro"/>
</dbReference>